<reference evidence="1 2" key="1">
    <citation type="submission" date="2018-06" db="EMBL/GenBank/DDBJ databases">
        <title>Complete Genomes of Monosporascus.</title>
        <authorList>
            <person name="Robinson A.J."/>
            <person name="Natvig D.O."/>
        </authorList>
    </citation>
    <scope>NUCLEOTIDE SEQUENCE [LARGE SCALE GENOMIC DNA]</scope>
    <source>
        <strain evidence="1 2">CBS 110550</strain>
    </source>
</reference>
<organism evidence="1 2">
    <name type="scientific">Monosporascus ibericus</name>
    <dbReference type="NCBI Taxonomy" id="155417"/>
    <lineage>
        <taxon>Eukaryota</taxon>
        <taxon>Fungi</taxon>
        <taxon>Dikarya</taxon>
        <taxon>Ascomycota</taxon>
        <taxon>Pezizomycotina</taxon>
        <taxon>Sordariomycetes</taxon>
        <taxon>Xylariomycetidae</taxon>
        <taxon>Xylariales</taxon>
        <taxon>Xylariales incertae sedis</taxon>
        <taxon>Monosporascus</taxon>
    </lineage>
</organism>
<dbReference type="Proteomes" id="UP000293360">
    <property type="component" value="Unassembled WGS sequence"/>
</dbReference>
<dbReference type="AlphaFoldDB" id="A0A4Q4TRX4"/>
<evidence type="ECO:0000313" key="1">
    <source>
        <dbReference type="EMBL" id="RYP08360.1"/>
    </source>
</evidence>
<evidence type="ECO:0000313" key="2">
    <source>
        <dbReference type="Proteomes" id="UP000293360"/>
    </source>
</evidence>
<name>A0A4Q4TRX4_9PEZI</name>
<protein>
    <submittedName>
        <fullName evidence="1">Uncharacterized protein</fullName>
    </submittedName>
</protein>
<gene>
    <name evidence="1" type="ORF">DL764_001929</name>
</gene>
<proteinExistence type="predicted"/>
<accession>A0A4Q4TRX4</accession>
<dbReference type="EMBL" id="QJNU01000065">
    <property type="protein sequence ID" value="RYP08360.1"/>
    <property type="molecule type" value="Genomic_DNA"/>
</dbReference>
<sequence length="104" mass="12046">MSDRNVVWPSGLPNPLPGTGTVLIDDPRLRERLCLDWSDDDKAQFFSRMKVVLVEPHVEEKAIQKVWVIEATPDQGQFYAWVEHRERKDKRTIPINAYPMGEKG</sequence>
<keyword evidence="2" id="KW-1185">Reference proteome</keyword>
<dbReference type="OrthoDB" id="10311413at2759"/>
<comment type="caution">
    <text evidence="1">The sequence shown here is derived from an EMBL/GenBank/DDBJ whole genome shotgun (WGS) entry which is preliminary data.</text>
</comment>